<name>A0A0C1Q2L9_9GAMM</name>
<feature type="signal peptide" evidence="1">
    <location>
        <begin position="1"/>
        <end position="21"/>
    </location>
</feature>
<dbReference type="InterPro" id="IPR008309">
    <property type="entry name" value="YdbL"/>
</dbReference>
<evidence type="ECO:0000313" key="3">
    <source>
        <dbReference type="Proteomes" id="UP000031327"/>
    </source>
</evidence>
<sequence length="106" mass="11477">MRAKIILTTIAAACMSFSVMALSLNEAKSQGMVGENAAGYLGVIKGSSDVKKLVADINKKRKAKYQQLAKKNGISLSQVEKLAAEKTYKKTSSGHFIQVNGKWVKK</sequence>
<dbReference type="PIRSF" id="PIRSF025560">
    <property type="entry name" value="UCP025560"/>
    <property type="match status" value="1"/>
</dbReference>
<proteinExistence type="predicted"/>
<dbReference type="Proteomes" id="UP000031327">
    <property type="component" value="Unassembled WGS sequence"/>
</dbReference>
<dbReference type="EMBL" id="JWIC01000010">
    <property type="protein sequence ID" value="KID54846.1"/>
    <property type="molecule type" value="Genomic_DNA"/>
</dbReference>
<accession>A0A0C1Q2L9</accession>
<evidence type="ECO:0008006" key="4">
    <source>
        <dbReference type="Google" id="ProtNLM"/>
    </source>
</evidence>
<dbReference type="AlphaFoldDB" id="A0A0C1Q2L9"/>
<reference evidence="2 3" key="1">
    <citation type="submission" date="2014-12" db="EMBL/GenBank/DDBJ databases">
        <title>Draft Genome Sequence of Pseudoalteromonas luteoviolacea HI1.</title>
        <authorList>
            <person name="Asahina A.Y."/>
            <person name="Hadfield M.G."/>
        </authorList>
    </citation>
    <scope>NUCLEOTIDE SEQUENCE [LARGE SCALE GENOMIC DNA]</scope>
    <source>
        <strain evidence="2 3">HI1</strain>
    </source>
</reference>
<evidence type="ECO:0000313" key="2">
    <source>
        <dbReference type="EMBL" id="KID54846.1"/>
    </source>
</evidence>
<dbReference type="RefSeq" id="WP_039611741.1">
    <property type="nucleotide sequence ID" value="NZ_JWIC01000010.1"/>
</dbReference>
<organism evidence="2 3">
    <name type="scientific">Pseudoalteromonas luteoviolacea</name>
    <dbReference type="NCBI Taxonomy" id="43657"/>
    <lineage>
        <taxon>Bacteria</taxon>
        <taxon>Pseudomonadati</taxon>
        <taxon>Pseudomonadota</taxon>
        <taxon>Gammaproteobacteria</taxon>
        <taxon>Alteromonadales</taxon>
        <taxon>Pseudoalteromonadaceae</taxon>
        <taxon>Pseudoalteromonas</taxon>
    </lineage>
</organism>
<dbReference type="OrthoDB" id="9798130at2"/>
<gene>
    <name evidence="2" type="ORF">JF50_23595</name>
</gene>
<dbReference type="Pfam" id="PF07027">
    <property type="entry name" value="DUF1318"/>
    <property type="match status" value="1"/>
</dbReference>
<comment type="caution">
    <text evidence="2">The sequence shown here is derived from an EMBL/GenBank/DDBJ whole genome shotgun (WGS) entry which is preliminary data.</text>
</comment>
<protein>
    <recommendedName>
        <fullName evidence="4">DUF1318 domain-containing protein</fullName>
    </recommendedName>
</protein>
<keyword evidence="1" id="KW-0732">Signal</keyword>
<evidence type="ECO:0000256" key="1">
    <source>
        <dbReference type="SAM" id="SignalP"/>
    </source>
</evidence>
<feature type="chain" id="PRO_5002154975" description="DUF1318 domain-containing protein" evidence="1">
    <location>
        <begin position="22"/>
        <end position="106"/>
    </location>
</feature>